<dbReference type="EMBL" id="JAOANI010000028">
    <property type="protein sequence ID" value="MCT7360508.1"/>
    <property type="molecule type" value="Genomic_DNA"/>
</dbReference>
<sequence length="170" mass="18613">MVAFSVAQNIDFLAVGQRVPPALSGHTDASVYIVNLPADSAALGLVGYTPQLSELIEDAMPLVWHLMARQSLSEQLPVYLFYVNPRDQIGTNAARLLQLLKQMSGREQIWVPVSTSHSAILHSLRLILPEAAALDLSQSSLLYVGDHANRKPLKAMAEACSMPFCFHALY</sequence>
<dbReference type="RefSeq" id="WP_260977340.1">
    <property type="nucleotide sequence ID" value="NZ_JAOANI010000028.1"/>
</dbReference>
<evidence type="ECO:0000313" key="2">
    <source>
        <dbReference type="Proteomes" id="UP001147830"/>
    </source>
</evidence>
<gene>
    <name evidence="1" type="ORF">NYR02_15910</name>
</gene>
<dbReference type="Proteomes" id="UP001147830">
    <property type="component" value="Unassembled WGS sequence"/>
</dbReference>
<evidence type="ECO:0000313" key="1">
    <source>
        <dbReference type="EMBL" id="MCT7360508.1"/>
    </source>
</evidence>
<protein>
    <submittedName>
        <fullName evidence="1">Uncharacterized protein</fullName>
    </submittedName>
</protein>
<proteinExistence type="predicted"/>
<organism evidence="1 2">
    <name type="scientific">Thalassolituus pacificus</name>
    <dbReference type="NCBI Taxonomy" id="2975440"/>
    <lineage>
        <taxon>Bacteria</taxon>
        <taxon>Pseudomonadati</taxon>
        <taxon>Pseudomonadota</taxon>
        <taxon>Gammaproteobacteria</taxon>
        <taxon>Oceanospirillales</taxon>
        <taxon>Oceanospirillaceae</taxon>
        <taxon>Thalassolituus</taxon>
    </lineage>
</organism>
<name>A0A9X2WHK3_9GAMM</name>
<dbReference type="AlphaFoldDB" id="A0A9X2WHK3"/>
<reference evidence="1" key="1">
    <citation type="journal article" date="2022" name="Front. Microbiol.">
        <title>Genome-based taxonomic rearrangement of Oceanobacter-related bacteria including the description of Thalassolituus hydrocarbonoclasticus sp. nov. and Thalassolituus pacificus sp. nov. and emended description of the genus Thalassolituus.</title>
        <authorList>
            <person name="Dong C."/>
            <person name="Wei L."/>
            <person name="Wang J."/>
            <person name="Lai Q."/>
            <person name="Huang Z."/>
            <person name="Shao Z."/>
        </authorList>
    </citation>
    <scope>NUCLEOTIDE SEQUENCE</scope>
    <source>
        <strain evidence="1">59MF3M-4</strain>
    </source>
</reference>
<reference evidence="1" key="2">
    <citation type="submission" date="2022-08" db="EMBL/GenBank/DDBJ databases">
        <authorList>
            <person name="Dong C."/>
        </authorList>
    </citation>
    <scope>NUCLEOTIDE SEQUENCE</scope>
    <source>
        <strain evidence="1">59MF3M-4</strain>
    </source>
</reference>
<accession>A0A9X2WHK3</accession>
<comment type="caution">
    <text evidence="1">The sequence shown here is derived from an EMBL/GenBank/DDBJ whole genome shotgun (WGS) entry which is preliminary data.</text>
</comment>
<keyword evidence="2" id="KW-1185">Reference proteome</keyword>